<dbReference type="EMBL" id="LAZR01013635">
    <property type="protein sequence ID" value="KKM21063.1"/>
    <property type="molecule type" value="Genomic_DNA"/>
</dbReference>
<evidence type="ECO:0000313" key="2">
    <source>
        <dbReference type="EMBL" id="KKM21063.1"/>
    </source>
</evidence>
<organism evidence="2">
    <name type="scientific">marine sediment metagenome</name>
    <dbReference type="NCBI Taxonomy" id="412755"/>
    <lineage>
        <taxon>unclassified sequences</taxon>
        <taxon>metagenomes</taxon>
        <taxon>ecological metagenomes</taxon>
    </lineage>
</organism>
<reference evidence="2" key="1">
    <citation type="journal article" date="2015" name="Nature">
        <title>Complex archaea that bridge the gap between prokaryotes and eukaryotes.</title>
        <authorList>
            <person name="Spang A."/>
            <person name="Saw J.H."/>
            <person name="Jorgensen S.L."/>
            <person name="Zaremba-Niedzwiedzka K."/>
            <person name="Martijn J."/>
            <person name="Lind A.E."/>
            <person name="van Eijk R."/>
            <person name="Schleper C."/>
            <person name="Guy L."/>
            <person name="Ettema T.J."/>
        </authorList>
    </citation>
    <scope>NUCLEOTIDE SEQUENCE</scope>
</reference>
<name>A0A0F9KG15_9ZZZZ</name>
<dbReference type="AlphaFoldDB" id="A0A0F9KG15"/>
<accession>A0A0F9KG15</accession>
<feature type="compositionally biased region" description="Basic and acidic residues" evidence="1">
    <location>
        <begin position="104"/>
        <end position="118"/>
    </location>
</feature>
<proteinExistence type="predicted"/>
<feature type="region of interest" description="Disordered" evidence="1">
    <location>
        <begin position="104"/>
        <end position="124"/>
    </location>
</feature>
<sequence>YKNNKEYLKEYQKEYRQNNKEKLKTSGKKYYEQNSRKIGIYAKEYRRDNKERLEVRAKEYRQNNKEKISVQKKEYRQANKENIKEYRRNNKEMLQAIFKEYRQNNKEKRNKYERDRRTNGPGIRINHTISTSIYHSLKGNKEGRRWESLVGYTLKQLRTHLQGQFQPGMAWGNYGKGGWEVDHVIPKSVFNYTKPEDEDFKRCWSLSNLQPMWKLENNSKGSKLKNHFQPMLAFS</sequence>
<feature type="non-terminal residue" evidence="2">
    <location>
        <position position="1"/>
    </location>
</feature>
<evidence type="ECO:0000256" key="1">
    <source>
        <dbReference type="SAM" id="MobiDB-lite"/>
    </source>
</evidence>
<protein>
    <submittedName>
        <fullName evidence="2">Uncharacterized protein</fullName>
    </submittedName>
</protein>
<gene>
    <name evidence="2" type="ORF">LCGC14_1639150</name>
</gene>
<comment type="caution">
    <text evidence="2">The sequence shown here is derived from an EMBL/GenBank/DDBJ whole genome shotgun (WGS) entry which is preliminary data.</text>
</comment>